<sequence>MQPDLALDQRGDGMYSGTFRWTEHKKFPTLPARSGWSPDAEPLARGWQGYLEACHKTSLVTQAAADPSFLDALSFPMTFVYATKLLKAEETWGHRLTIVVVGATVKAEQRIWAQTDYWAEIAAFYPHRTIDLWFVGPEVAPQTTTTLTTGVTVHAYRGTAGAFLASHQTLDVQSTVIIGYNTGFGNFVESGRHDLLWSWLPDLYAITASGMLAIFACANDYADMNGEFAVHSRILGSNVAYLPRDNPFSAASHLHEDGKRDSAWSRANSFLYAVQGVDLKRRRHLRQQDVSTLLELLEADSDLHLVDRLGRHFFRGTVLSREQATKFNLLQRLNVSTKAPTAPVATILESLPIASTEQTTSRGKSGEVNRPKSPQKPTQLRPPATAPPSKAPIHSAEEDVMRMDASSDPKPAQSKQPPSEVTPSYEIVSDMANTKMSISIHTPELVSVKDMILEVSSIALMFAVPGRYHLELQLPWPVDNSSTNPKYSKRAHTLTVSLLAPTA</sequence>
<gene>
    <name evidence="5" type="ORF">ACHHYP_14921</name>
</gene>
<dbReference type="PANTHER" id="PTHR28069">
    <property type="entry name" value="GH20023P"/>
    <property type="match status" value="1"/>
</dbReference>
<dbReference type="InterPro" id="IPR041442">
    <property type="entry name" value="PIH1D1/2/3_CS-like"/>
</dbReference>
<proteinExistence type="inferred from homology"/>
<feature type="compositionally biased region" description="Polar residues" evidence="2">
    <location>
        <begin position="413"/>
        <end position="422"/>
    </location>
</feature>
<evidence type="ECO:0000313" key="5">
    <source>
        <dbReference type="EMBL" id="OQR83243.1"/>
    </source>
</evidence>
<feature type="compositionally biased region" description="Polar residues" evidence="2">
    <location>
        <begin position="353"/>
        <end position="363"/>
    </location>
</feature>
<evidence type="ECO:0000256" key="2">
    <source>
        <dbReference type="SAM" id="MobiDB-lite"/>
    </source>
</evidence>
<protein>
    <submittedName>
        <fullName evidence="5">Uncharacterized protein</fullName>
    </submittedName>
</protein>
<name>A0A1V9YBW7_ACHHY</name>
<accession>A0A1V9YBW7</accession>
<evidence type="ECO:0000259" key="3">
    <source>
        <dbReference type="Pfam" id="PF18201"/>
    </source>
</evidence>
<evidence type="ECO:0000256" key="1">
    <source>
        <dbReference type="ARBA" id="ARBA00008511"/>
    </source>
</evidence>
<evidence type="ECO:0000259" key="4">
    <source>
        <dbReference type="Pfam" id="PF20179"/>
    </source>
</evidence>
<dbReference type="PANTHER" id="PTHR28069:SF1">
    <property type="entry name" value="PROTEIN MSS51, MITOCHONDRIAL"/>
    <property type="match status" value="1"/>
</dbReference>
<dbReference type="Pfam" id="PF20179">
    <property type="entry name" value="MSS51_C"/>
    <property type="match status" value="1"/>
</dbReference>
<keyword evidence="6" id="KW-1185">Reference proteome</keyword>
<dbReference type="AlphaFoldDB" id="A0A1V9YBW7"/>
<dbReference type="EMBL" id="JNBR01002250">
    <property type="protein sequence ID" value="OQR83243.1"/>
    <property type="molecule type" value="Genomic_DNA"/>
</dbReference>
<comment type="caution">
    <text evidence="5">The sequence shown here is derived from an EMBL/GenBank/DDBJ whole genome shotgun (WGS) entry which is preliminary data.</text>
</comment>
<feature type="compositionally biased region" description="Basic and acidic residues" evidence="2">
    <location>
        <begin position="395"/>
        <end position="407"/>
    </location>
</feature>
<dbReference type="Proteomes" id="UP000243579">
    <property type="component" value="Unassembled WGS sequence"/>
</dbReference>
<dbReference type="Pfam" id="PF18201">
    <property type="entry name" value="PIH1_CS"/>
    <property type="match status" value="1"/>
</dbReference>
<evidence type="ECO:0000313" key="6">
    <source>
        <dbReference type="Proteomes" id="UP000243579"/>
    </source>
</evidence>
<feature type="domain" description="PIH1D1/2/3 CS-like" evidence="3">
    <location>
        <begin position="431"/>
        <end position="498"/>
    </location>
</feature>
<dbReference type="InterPro" id="IPR046824">
    <property type="entry name" value="Mss51-like_C"/>
</dbReference>
<comment type="similarity">
    <text evidence="1">Belongs to the PIH1 family.</text>
</comment>
<feature type="domain" description="Mitochondrial splicing suppressor 51-like C-terminal" evidence="4">
    <location>
        <begin position="76"/>
        <end position="250"/>
    </location>
</feature>
<dbReference type="OrthoDB" id="5282002at2759"/>
<feature type="region of interest" description="Disordered" evidence="2">
    <location>
        <begin position="353"/>
        <end position="422"/>
    </location>
</feature>
<organism evidence="5 6">
    <name type="scientific">Achlya hypogyna</name>
    <name type="common">Oomycete</name>
    <name type="synonym">Protoachlya hypogyna</name>
    <dbReference type="NCBI Taxonomy" id="1202772"/>
    <lineage>
        <taxon>Eukaryota</taxon>
        <taxon>Sar</taxon>
        <taxon>Stramenopiles</taxon>
        <taxon>Oomycota</taxon>
        <taxon>Saprolegniomycetes</taxon>
        <taxon>Saprolegniales</taxon>
        <taxon>Achlyaceae</taxon>
        <taxon>Achlya</taxon>
    </lineage>
</organism>
<reference evidence="5 6" key="1">
    <citation type="journal article" date="2014" name="Genome Biol. Evol.">
        <title>The secreted proteins of Achlya hypogyna and Thraustotheca clavata identify the ancestral oomycete secretome and reveal gene acquisitions by horizontal gene transfer.</title>
        <authorList>
            <person name="Misner I."/>
            <person name="Blouin N."/>
            <person name="Leonard G."/>
            <person name="Richards T.A."/>
            <person name="Lane C.E."/>
        </authorList>
    </citation>
    <scope>NUCLEOTIDE SEQUENCE [LARGE SCALE GENOMIC DNA]</scope>
    <source>
        <strain evidence="5 6">ATCC 48635</strain>
    </source>
</reference>